<keyword evidence="8 12" id="KW-0051">Antiviral defense</keyword>
<evidence type="ECO:0000313" key="15">
    <source>
        <dbReference type="Proteomes" id="UP001253848"/>
    </source>
</evidence>
<organism evidence="14 15">
    <name type="scientific">Autumnicola psychrophila</name>
    <dbReference type="NCBI Taxonomy" id="3075592"/>
    <lineage>
        <taxon>Bacteria</taxon>
        <taxon>Pseudomonadati</taxon>
        <taxon>Bacteroidota</taxon>
        <taxon>Flavobacteriia</taxon>
        <taxon>Flavobacteriales</taxon>
        <taxon>Flavobacteriaceae</taxon>
        <taxon>Autumnicola</taxon>
    </lineage>
</organism>
<dbReference type="InterPro" id="IPR003615">
    <property type="entry name" value="HNH_nuc"/>
</dbReference>
<evidence type="ECO:0000256" key="9">
    <source>
        <dbReference type="ARBA" id="ARBA00023125"/>
    </source>
</evidence>
<comment type="function">
    <text evidence="12">CRISPR (clustered regularly interspaced short palindromic repeat) is an adaptive immune system that provides protection against mobile genetic elements (viruses, transposable elements and conjugative plasmids). CRISPR clusters contain spacers, sequences complementary to antecedent mobile elements, and target invading nucleic acids. CRISPR clusters are transcribed and processed into CRISPR RNA (crRNA). In type II CRISPR systems correct processing of pre-crRNA requires a trans-encoded small RNA (tracrRNA), endogenous ribonuclease 3 (rnc) and this protein. The tracrRNA serves as a guide for ribonuclease 3-aided processing of pre-crRNA. Subsequently Cas9/crRNA/tracrRNA endonucleolytically cleaves linear or circular dsDNA target complementary to the spacer; Cas9 is inactive in the absence of the 2 guide RNAs (gRNA). Cas9 recognizes the protospacer adjacent motif (PAM) in the CRISPR repeat sequences to help distinguish self versus nonself, as targets within the bacterial CRISPR locus do not have PAMs. PAM recognition is also required for catalytic activity.</text>
</comment>
<dbReference type="InterPro" id="IPR028629">
    <property type="entry name" value="Cas9"/>
</dbReference>
<dbReference type="InterPro" id="IPR041383">
    <property type="entry name" value="RuvC_III"/>
</dbReference>
<gene>
    <name evidence="12" type="primary">cas9</name>
    <name evidence="14" type="ORF">RM541_00830</name>
</gene>
<keyword evidence="9 12" id="KW-0238">DNA-binding</keyword>
<evidence type="ECO:0000256" key="12">
    <source>
        <dbReference type="HAMAP-Rule" id="MF_01480"/>
    </source>
</evidence>
<dbReference type="Gene3D" id="3.30.420.10">
    <property type="entry name" value="Ribonuclease H-like superfamily/Ribonuclease H"/>
    <property type="match status" value="2"/>
</dbReference>
<comment type="subunit">
    <text evidence="11 12">Monomer. Binds crRNA and tracrRNA.</text>
</comment>
<feature type="binding site" evidence="12">
    <location>
        <position position="1069"/>
    </location>
    <ligand>
        <name>Mg(2+)</name>
        <dbReference type="ChEBI" id="CHEBI:18420"/>
        <label>2</label>
    </ligand>
</feature>
<keyword evidence="15" id="KW-1185">Reference proteome</keyword>
<protein>
    <recommendedName>
        <fullName evidence="12">CRISPR-associated endonuclease Cas9</fullName>
        <ecNumber evidence="12">3.1.-.-</ecNumber>
    </recommendedName>
</protein>
<dbReference type="HAMAP" id="MF_01480">
    <property type="entry name" value="Cas9"/>
    <property type="match status" value="1"/>
</dbReference>
<evidence type="ECO:0000256" key="6">
    <source>
        <dbReference type="ARBA" id="ARBA00022842"/>
    </source>
</evidence>
<keyword evidence="2 12" id="KW-0540">Nuclease</keyword>
<feature type="binding site" evidence="12">
    <location>
        <position position="750"/>
    </location>
    <ligand>
        <name>Mg(2+)</name>
        <dbReference type="ChEBI" id="CHEBI:18420"/>
        <label>2</label>
    </ligand>
</feature>
<evidence type="ECO:0000256" key="11">
    <source>
        <dbReference type="ARBA" id="ARBA00046380"/>
    </source>
</evidence>
<dbReference type="EC" id="3.1.-.-" evidence="12"/>
<feature type="active site" description="For RuvC-like nuclease domain" evidence="12">
    <location>
        <position position="8"/>
    </location>
</feature>
<feature type="domain" description="HNH Cas9-type" evidence="13">
    <location>
        <begin position="786"/>
        <end position="965"/>
    </location>
</feature>
<keyword evidence="6 12" id="KW-0460">Magnesium</keyword>
<feature type="binding site" evidence="12">
    <location>
        <position position="750"/>
    </location>
    <ligand>
        <name>Mg(2+)</name>
        <dbReference type="ChEBI" id="CHEBI:18420"/>
        <label>1</label>
    </ligand>
</feature>
<evidence type="ECO:0000256" key="3">
    <source>
        <dbReference type="ARBA" id="ARBA00022723"/>
    </source>
</evidence>
<comment type="domain">
    <text evidence="12">Has 2 endonuclease domains. The discontinuous RuvC-like domain cleaves the target DNA noncomplementary to crRNA while the HNH nuclease domain cleaves the target DNA complementary to crRNA.</text>
</comment>
<comment type="cofactor">
    <cofactor evidence="1 12">
        <name>Mg(2+)</name>
        <dbReference type="ChEBI" id="CHEBI:18420"/>
    </cofactor>
</comment>
<accession>A0ABU3DMF4</accession>
<dbReference type="Pfam" id="PF13395">
    <property type="entry name" value="HNH_4"/>
    <property type="match status" value="1"/>
</dbReference>
<feature type="binding site" evidence="12">
    <location>
        <position position="8"/>
    </location>
    <ligand>
        <name>Mg(2+)</name>
        <dbReference type="ChEBI" id="CHEBI:18420"/>
        <label>1</label>
    </ligand>
</feature>
<dbReference type="Pfam" id="PF16593">
    <property type="entry name" value="Cas9-BH"/>
    <property type="match status" value="1"/>
</dbReference>
<feature type="binding site" evidence="12">
    <location>
        <position position="8"/>
    </location>
    <ligand>
        <name>Mg(2+)</name>
        <dbReference type="ChEBI" id="CHEBI:18420"/>
        <label>2</label>
    </ligand>
</feature>
<dbReference type="GO" id="GO:0004519">
    <property type="term" value="F:endonuclease activity"/>
    <property type="evidence" value="ECO:0007669"/>
    <property type="project" value="UniProtKB-KW"/>
</dbReference>
<proteinExistence type="inferred from homology"/>
<dbReference type="Pfam" id="PF18541">
    <property type="entry name" value="RuvC_III"/>
    <property type="match status" value="1"/>
</dbReference>
<evidence type="ECO:0000256" key="5">
    <source>
        <dbReference type="ARBA" id="ARBA00022801"/>
    </source>
</evidence>
<reference evidence="14 15" key="1">
    <citation type="submission" date="2023-09" db="EMBL/GenBank/DDBJ databases">
        <authorList>
            <person name="Rey-Velasco X."/>
        </authorList>
    </citation>
    <scope>NUCLEOTIDE SEQUENCE [LARGE SCALE GENOMIC DNA]</scope>
    <source>
        <strain evidence="14 15">F225</strain>
    </source>
</reference>
<evidence type="ECO:0000256" key="2">
    <source>
        <dbReference type="ARBA" id="ARBA00022722"/>
    </source>
</evidence>
<comment type="similarity">
    <text evidence="12">Belongs to the CRISPR-associated Cas9 family.</text>
</comment>
<dbReference type="EMBL" id="JAVRHN010000001">
    <property type="protein sequence ID" value="MDT0684892.1"/>
    <property type="molecule type" value="Genomic_DNA"/>
</dbReference>
<keyword evidence="3 12" id="KW-0479">Metal-binding</keyword>
<dbReference type="PROSITE" id="PS51749">
    <property type="entry name" value="HNH_CAS9"/>
    <property type="match status" value="1"/>
</dbReference>
<evidence type="ECO:0000256" key="7">
    <source>
        <dbReference type="ARBA" id="ARBA00022884"/>
    </source>
</evidence>
<feature type="binding site" evidence="12">
    <location>
        <position position="746"/>
    </location>
    <ligand>
        <name>Mg(2+)</name>
        <dbReference type="ChEBI" id="CHEBI:18420"/>
        <label>1</label>
    </ligand>
</feature>
<evidence type="ECO:0000256" key="4">
    <source>
        <dbReference type="ARBA" id="ARBA00022759"/>
    </source>
</evidence>
<evidence type="ECO:0000256" key="1">
    <source>
        <dbReference type="ARBA" id="ARBA00001946"/>
    </source>
</evidence>
<feature type="active site" description="Proton acceptor for HNH nuclease domain" evidence="12">
    <location>
        <position position="870"/>
    </location>
</feature>
<keyword evidence="7 12" id="KW-0694">RNA-binding</keyword>
<evidence type="ECO:0000313" key="14">
    <source>
        <dbReference type="EMBL" id="MDT0684892.1"/>
    </source>
</evidence>
<keyword evidence="5 12" id="KW-0378">Hydrolase</keyword>
<keyword evidence="10" id="KW-0464">Manganese</keyword>
<dbReference type="InterPro" id="IPR032239">
    <property type="entry name" value="Cas9-BH"/>
</dbReference>
<dbReference type="InterPro" id="IPR033114">
    <property type="entry name" value="HNH_CAS9"/>
</dbReference>
<evidence type="ECO:0000256" key="10">
    <source>
        <dbReference type="ARBA" id="ARBA00023211"/>
    </source>
</evidence>
<dbReference type="InterPro" id="IPR036397">
    <property type="entry name" value="RNaseH_sf"/>
</dbReference>
<evidence type="ECO:0000259" key="13">
    <source>
        <dbReference type="PROSITE" id="PS51749"/>
    </source>
</evidence>
<dbReference type="NCBIfam" id="TIGR01865">
    <property type="entry name" value="cas_Csn1"/>
    <property type="match status" value="2"/>
</dbReference>
<sequence>MKRILGLDLGTNSIGWALTEQDFENKAGRILGMGTRVIPMSQDILGKFDSGNSISQTAERTGYRGMRRLNERYLLRRQRLHRILNILGFLPNHYSKAIDFHNKLGQFLPEKEVKLNYRLNGGPKHHFIFLDSFEEMAKEFEAKHPDLKIPYDWTLYYLRQKALKDKISKEELAWVLLNFNQKRGYYQLRGEEEETDKNQEYVSLKVKELISTGEAIKGKTLYKVIFENDWEYDRDITKTEDWENQEREFIVTTKTNKDGSTKRTFKKVDSEQDWIAIKKKTEQNIDESDKTVGSFIYKNLLEKPNQKIRGSLVKTIERKYYKKELTKILEAQKEFHPELRNKDLYQKCLNELYPRNEAHQSNITNKDFTYLIVDDIIFYQRPLKTKKSTISNCAYEKRFFKKDGEIQEKPLKGIPKSNPFYQEFRLWQFIQNLRIYKKIALDKEKAKIDEDITNQLFPDTESMVKLFDFLNNKKEIDQNQLLKYFSDLKLIPKQKKDALSYRWNYVEDRKYPCNTTRAEFLSRLKKLKDIQENFLDEKTEKELWHIVYSVKDKKDFEKALDTFASKKEISKSEFVENFKKIAPYPNEYGAYSEKAIKKLLPLMRMGKYWNEESLKPEIKNRIKDIQERLRAIKFNKDKIETVADDAYKKQVLKSFIKFENKKNPFEGLNTYQACYAVYERHSEVSEIINWQSPRDIEFYLNETFKQHQLKNPIVEQVVTETLRIVRDIWKYYGNSKPNFFSEIHLELGREMRNSAEKRQRLSNQNSERENTNLRIKAVLEELQDEGLKEVKPYSPNQQEILKLYEEGVYFNAKYDQVSEDEIEAIRKKNSPTKKDILRYKLWLEQGYRSPYTGNIIPMSKLFTTDYQIEHIIPQSRFFDDSFNNKVICESAINPYPYKDNQTAFEFINNSRGCVVPELGLNGKECTIFTVEEYEAHCKSYYSKNRTKLKYLLSEDIPEGFIHRQLNDSRYISKFIKGLLSNILRESNEREATVKNLVPVNGAITSQLKQDWGLNDKWNEIIAPRFKRMNEITKSNDYGYWDNKINAFRTQVPKDIETGFSKKRIDHRHHALDALVIACTTKDHIHYITSINTERKNHSLVKKLRKTKDIELGGKKRTVAKSYKQPWDGFTIDAKNALEEIVISFKKNIRVINRTNNKTWHWEKKNGQWKKALQLQKGHNFAVRKPLHKETVSGLIDITTPKGKVATATRANVSDIKNHKHIDKITDKSIQKILRSHVKNYLDHNGKEDFAEAFSPKGMTDLNQNIKELNNGKNHQPIYKVRQYEVGSKFSVGERGNKTDKYVEAAKGTNLYFAVYWDDKKKKRNFETIPLNEVVEHQKQMAHIPMKDKEPIPINHNKGKFLFFLSPNDLVYIPDREDIDSDIIPENLKKENIYKMVSSSGTECYFVQQHIASLIKKYDTKSGIGEFASKNKLEVTIWEDSPQRIKETCYKLKVDRLGNIQKKTK</sequence>
<dbReference type="Proteomes" id="UP001253848">
    <property type="component" value="Unassembled WGS sequence"/>
</dbReference>
<keyword evidence="4 12" id="KW-0255">Endonuclease</keyword>
<evidence type="ECO:0000256" key="8">
    <source>
        <dbReference type="ARBA" id="ARBA00023118"/>
    </source>
</evidence>
<dbReference type="RefSeq" id="WP_311498341.1">
    <property type="nucleotide sequence ID" value="NZ_JAVRHN010000001.1"/>
</dbReference>
<name>A0ABU3DMF4_9FLAO</name>
<comment type="caution">
    <text evidence="14">The sequence shown here is derived from an EMBL/GenBank/DDBJ whole genome shotgun (WGS) entry which is preliminary data.</text>
</comment>